<gene>
    <name evidence="1" type="ORF">PCON_13346</name>
</gene>
<accession>U4LVG0</accession>
<reference evidence="1 2" key="1">
    <citation type="journal article" date="2013" name="PLoS Genet.">
        <title>The genome and development-dependent transcriptomes of Pyronema confluens: a window into fungal evolution.</title>
        <authorList>
            <person name="Traeger S."/>
            <person name="Altegoer F."/>
            <person name="Freitag M."/>
            <person name="Gabaldon T."/>
            <person name="Kempken F."/>
            <person name="Kumar A."/>
            <person name="Marcet-Houben M."/>
            <person name="Poggeler S."/>
            <person name="Stajich J.E."/>
            <person name="Nowrousian M."/>
        </authorList>
    </citation>
    <scope>NUCLEOTIDE SEQUENCE [LARGE SCALE GENOMIC DNA]</scope>
    <source>
        <strain evidence="2">CBS 100304</strain>
        <tissue evidence="1">Vegetative mycelium</tissue>
    </source>
</reference>
<sequence length="106" mass="12622">MKMEKRNQHFSFALRLTVYALGEELMFQHHFISRQLHFKFGLGIQSTYTYESDKNTSIHTRRIMPSQTLPMHGDTDVLKMWMSYDTIQAVSLTYFRVPKHAHLKKD</sequence>
<evidence type="ECO:0000313" key="2">
    <source>
        <dbReference type="Proteomes" id="UP000018144"/>
    </source>
</evidence>
<dbReference type="AlphaFoldDB" id="U4LVG0"/>
<proteinExistence type="predicted"/>
<organism evidence="1 2">
    <name type="scientific">Pyronema omphalodes (strain CBS 100304)</name>
    <name type="common">Pyronema confluens</name>
    <dbReference type="NCBI Taxonomy" id="1076935"/>
    <lineage>
        <taxon>Eukaryota</taxon>
        <taxon>Fungi</taxon>
        <taxon>Dikarya</taxon>
        <taxon>Ascomycota</taxon>
        <taxon>Pezizomycotina</taxon>
        <taxon>Pezizomycetes</taxon>
        <taxon>Pezizales</taxon>
        <taxon>Pyronemataceae</taxon>
        <taxon>Pyronema</taxon>
    </lineage>
</organism>
<evidence type="ECO:0000313" key="1">
    <source>
        <dbReference type="EMBL" id="CCX32506.1"/>
    </source>
</evidence>
<protein>
    <submittedName>
        <fullName evidence="1">Uncharacterized protein</fullName>
    </submittedName>
</protein>
<dbReference type="EMBL" id="HF935890">
    <property type="protein sequence ID" value="CCX32506.1"/>
    <property type="molecule type" value="Genomic_DNA"/>
</dbReference>
<dbReference type="Proteomes" id="UP000018144">
    <property type="component" value="Unassembled WGS sequence"/>
</dbReference>
<name>U4LVG0_PYROM</name>
<keyword evidence="2" id="KW-1185">Reference proteome</keyword>